<feature type="coiled-coil region" evidence="1">
    <location>
        <begin position="485"/>
        <end position="512"/>
    </location>
</feature>
<feature type="compositionally biased region" description="Low complexity" evidence="2">
    <location>
        <begin position="759"/>
        <end position="778"/>
    </location>
</feature>
<dbReference type="AlphaFoldDB" id="A0A2R5ETP4"/>
<evidence type="ECO:0000256" key="2">
    <source>
        <dbReference type="SAM" id="MobiDB-lite"/>
    </source>
</evidence>
<feature type="transmembrane region" description="Helical" evidence="3">
    <location>
        <begin position="399"/>
        <end position="421"/>
    </location>
</feature>
<dbReference type="InterPro" id="IPR010090">
    <property type="entry name" value="Phage_tape_meas"/>
</dbReference>
<feature type="region of interest" description="Disordered" evidence="2">
    <location>
        <begin position="757"/>
        <end position="781"/>
    </location>
</feature>
<evidence type="ECO:0000256" key="3">
    <source>
        <dbReference type="SAM" id="Phobius"/>
    </source>
</evidence>
<keyword evidence="3" id="KW-0472">Membrane</keyword>
<dbReference type="RefSeq" id="WP_108994245.1">
    <property type="nucleotide sequence ID" value="NZ_BDQX01000231.1"/>
</dbReference>
<dbReference type="Proteomes" id="UP000245202">
    <property type="component" value="Unassembled WGS sequence"/>
</dbReference>
<evidence type="ECO:0000313" key="4">
    <source>
        <dbReference type="EMBL" id="GBG09515.1"/>
    </source>
</evidence>
<comment type="caution">
    <text evidence="4">The sequence shown here is derived from an EMBL/GenBank/DDBJ whole genome shotgun (WGS) entry which is preliminary data.</text>
</comment>
<keyword evidence="3" id="KW-0812">Transmembrane</keyword>
<evidence type="ECO:0000256" key="1">
    <source>
        <dbReference type="SAM" id="Coils"/>
    </source>
</evidence>
<proteinExistence type="predicted"/>
<feature type="coiled-coil region" evidence="1">
    <location>
        <begin position="590"/>
        <end position="624"/>
    </location>
</feature>
<dbReference type="NCBIfam" id="TIGR01760">
    <property type="entry name" value="tape_meas_TP901"/>
    <property type="match status" value="1"/>
</dbReference>
<name>A0A2R5ETP4_9BACL</name>
<keyword evidence="1" id="KW-0175">Coiled coil</keyword>
<feature type="coiled-coil region" evidence="1">
    <location>
        <begin position="1023"/>
        <end position="1108"/>
    </location>
</feature>
<gene>
    <name evidence="4" type="ORF">PAT3040_04165</name>
</gene>
<reference evidence="4 5" key="1">
    <citation type="submission" date="2017-08" db="EMBL/GenBank/DDBJ databases">
        <title>Substantial Increase in Enzyme Production by Combined Drug-Resistance Mutations in Paenibacillus agaridevorans.</title>
        <authorList>
            <person name="Tanaka Y."/>
            <person name="Funane K."/>
            <person name="Hosaka T."/>
            <person name="Shiwa Y."/>
            <person name="Fujita N."/>
            <person name="Miyazaki T."/>
            <person name="Yoshikawa H."/>
            <person name="Murakami K."/>
            <person name="Kasahara K."/>
            <person name="Inaoka T."/>
            <person name="Hiraga Y."/>
            <person name="Ochi K."/>
        </authorList>
    </citation>
    <scope>NUCLEOTIDE SEQUENCE [LARGE SCALE GENOMIC DNA]</scope>
    <source>
        <strain evidence="4 5">T-3040</strain>
    </source>
</reference>
<dbReference type="EMBL" id="BDQX01000231">
    <property type="protein sequence ID" value="GBG09515.1"/>
    <property type="molecule type" value="Genomic_DNA"/>
</dbReference>
<protein>
    <recommendedName>
        <fullName evidence="6">Phage tail tape measure protein</fullName>
    </recommendedName>
</protein>
<sequence length="1266" mass="138781">MTIQIGELRARLTAESAQMKQEVQAVKKGIADLGEEGKKTSKSFTDLNTTMAKVAANTNHLKAIEQQLKKIDPAKMEQGLAAVVAELQKMGAEKKQIEALEQALAEMSQQAQAADTRVGQLEEELKQLGSRRPEIDKVNEGLKDTDGAADRAGKGIQGLAAGIAGLGAGAALAKLVSTVQTLASEANQLASSYRGLSVVADKFNVDTEQAVDLADKLADRWGLNKGMLADTVKTYTTMNLSLEDTERIITATADAAAYNRQSHLSWGEAIKQVAEGVKSGNSNLTDAAGITTNLSIMQDRYAKSIGTTAAKLTEAQKVQAAYNGMLEEGAIFAGNADDAMTGFTGTQASFQSTLQEARVELGEAFIPALERILELLTPIIKGFATWAEGNKNTVAGLTAAAAAVTALIAVVGALAVAFVALNAVMGPIGWTILAIGSLIAGVGAYTLASNQASEAVRTFTANQEQLNKALRESPINLSANEYKMLQGNMEQLNEIVERRNKLEEEYNKRMSDAQNGLGSIENTHALLDVADAIKAIDKELKALDFDNVEEARFALRGMQQASEQALGAKVALTRESMRENIVLADNVSELKALSNEYETLNSSAKLTEQQKARLAEVTKQLKKEYPDLIAELDEENRWHIKNKDALDGYITGEENRVNAAIKAAKTVIQVAKTEAEERVRLARESLAELERLEGKGDSAKAAPFISSALGGFLGAQSEAAVEGAKRRLVDQISQGNYDINEASKLLDDLTIGVDAFRPTTSGSATDDSTSSKGKGTAKTKAELEREAYQESLKLLEYKRNMDLLTEQQEVDSLERLRKKYDHNADIRMELEVRIHQLKKQMAADEEKRLEEETKKSEKAARERFEHSSNWILQEERRMVLAGESEEAISKMKMEAWTRVRSRYTKDSEYYKQADTQLYNLRVELIRKTEKAEQEAAREQETLAKDAVKRAIDAIDKAKRAELDALDERRKAIQAFYDDQVEAIDDSERLKERNELVAEMEKYRFATSERGQKTFLELQEKLRLMDVEDQKRSLDEQREQELEALDQQKQDIEDYYDDLREATSDLTSDLTALYKLADDERLKSFIQTNELIKQEMDNLQQALAASQAASAAAASGVTQSVIAQMQANSAAWHASDAAGKQRLSEDNKALGASIGATFNNTEGRWYKDGVPLYHSGGIAGEMNFRSPYDLAPDEITAILRRGEPVLTKDQVTSLVSSQSGGGSSIHIEKFMEVNDPVFEDGIDLRSFGRDAGGEAAEILRKQLTGGG</sequence>
<keyword evidence="5" id="KW-1185">Reference proteome</keyword>
<keyword evidence="3" id="KW-1133">Transmembrane helix</keyword>
<feature type="transmembrane region" description="Helical" evidence="3">
    <location>
        <begin position="428"/>
        <end position="448"/>
    </location>
</feature>
<evidence type="ECO:0008006" key="6">
    <source>
        <dbReference type="Google" id="ProtNLM"/>
    </source>
</evidence>
<accession>A0A2R5ETP4</accession>
<evidence type="ECO:0000313" key="5">
    <source>
        <dbReference type="Proteomes" id="UP000245202"/>
    </source>
</evidence>
<organism evidence="4 5">
    <name type="scientific">Paenibacillus agaridevorans</name>
    <dbReference type="NCBI Taxonomy" id="171404"/>
    <lineage>
        <taxon>Bacteria</taxon>
        <taxon>Bacillati</taxon>
        <taxon>Bacillota</taxon>
        <taxon>Bacilli</taxon>
        <taxon>Bacillales</taxon>
        <taxon>Paenibacillaceae</taxon>
        <taxon>Paenibacillus</taxon>
    </lineage>
</organism>
<feature type="coiled-coil region" evidence="1">
    <location>
        <begin position="90"/>
        <end position="131"/>
    </location>
</feature>